<organism evidence="5 6">
    <name type="scientific">Sphagnum jensenii</name>
    <dbReference type="NCBI Taxonomy" id="128206"/>
    <lineage>
        <taxon>Eukaryota</taxon>
        <taxon>Viridiplantae</taxon>
        <taxon>Streptophyta</taxon>
        <taxon>Embryophyta</taxon>
        <taxon>Bryophyta</taxon>
        <taxon>Sphagnophytina</taxon>
        <taxon>Sphagnopsida</taxon>
        <taxon>Sphagnales</taxon>
        <taxon>Sphagnaceae</taxon>
        <taxon>Sphagnum</taxon>
    </lineage>
</organism>
<evidence type="ECO:0000256" key="3">
    <source>
        <dbReference type="SAM" id="MobiDB-lite"/>
    </source>
</evidence>
<protein>
    <recommendedName>
        <fullName evidence="4">Ubiquitin-like domain-containing protein</fullName>
    </recommendedName>
</protein>
<dbReference type="SUPFAM" id="SSF54236">
    <property type="entry name" value="Ubiquitin-like"/>
    <property type="match status" value="2"/>
</dbReference>
<feature type="region of interest" description="Disordered" evidence="3">
    <location>
        <begin position="396"/>
        <end position="553"/>
    </location>
</feature>
<dbReference type="InterPro" id="IPR000626">
    <property type="entry name" value="Ubiquitin-like_dom"/>
</dbReference>
<evidence type="ECO:0000313" key="5">
    <source>
        <dbReference type="EMBL" id="CAK9859151.1"/>
    </source>
</evidence>
<evidence type="ECO:0000259" key="4">
    <source>
        <dbReference type="PROSITE" id="PS50053"/>
    </source>
</evidence>
<feature type="compositionally biased region" description="Low complexity" evidence="3">
    <location>
        <begin position="444"/>
        <end position="456"/>
    </location>
</feature>
<evidence type="ECO:0000256" key="1">
    <source>
        <dbReference type="ARBA" id="ARBA00004514"/>
    </source>
</evidence>
<dbReference type="PANTHER" id="PTHR46555:SF1">
    <property type="entry name" value="UBIQUITIN-LIKE PROTEIN 4A"/>
    <property type="match status" value="1"/>
</dbReference>
<accession>A0ABP1A9J6</accession>
<sequence length="643" mass="70980">MGITVAVKVDHLPTAFNAPVPSPASDKLRTILVPNVDYHGTVRATLNAFIRQNLFIPERLQLLSAPLFTKLSEKDSVEDIYTRYACQAELEVSELHLDEDTFMMYGREGGRFVDLVDEKRLDDYHILDRSTLHLKRLPNQLPDIGGRIFVETKDGVLPLLGVTPLTPVAAIKHALEGLTGIPVAQQLLSSVGRVMHDEFLVNDYDGLHMVYEDSILDLSKSEDTNVEQAHRRMVVFVNLMGEEEFTFVVQGRDSVLSLLKLVESRTGIAPWQQRITYSGKVLQEKKTLGSYFVQPESTLNVTMFKSPIKPPLKPTNTTEAKEGLGEAATGMKPGARKLKLMRTSNGHVKATLTIPVLTTDTVADLKRKLKRTLQPLGDRNFGSGSPAKDHIHNELSQNIVEPTSDTFVKTPVSTPPTESQKMEQTQKEDSNREKSQHPPGHGRSLSFSKLLSRSPSTQSPVQNPQVFSSPANYAVAPSPQKPTLLYTPQHAPLEAPFSPRGAKSGPLPMRKALDELPMGPSTAAPASARRLNFESNASSSSRGGNSDMSQSSCRDLMPELLSLPDADPKVYRIHDVVRENPPPLAPHVYGDENNFKGRFSGMGSNMEKKFGAISNIDKKAVKQWFSTGMESLKEHIRVLSVDS</sequence>
<keyword evidence="6" id="KW-1185">Reference proteome</keyword>
<feature type="compositionally biased region" description="Low complexity" evidence="3">
    <location>
        <begin position="535"/>
        <end position="552"/>
    </location>
</feature>
<feature type="compositionally biased region" description="Polar residues" evidence="3">
    <location>
        <begin position="396"/>
        <end position="419"/>
    </location>
</feature>
<feature type="compositionally biased region" description="Polar residues" evidence="3">
    <location>
        <begin position="457"/>
        <end position="471"/>
    </location>
</feature>
<feature type="compositionally biased region" description="Basic and acidic residues" evidence="3">
    <location>
        <begin position="420"/>
        <end position="436"/>
    </location>
</feature>
<evidence type="ECO:0000313" key="6">
    <source>
        <dbReference type="Proteomes" id="UP001497522"/>
    </source>
</evidence>
<reference evidence="5" key="1">
    <citation type="submission" date="2024-03" db="EMBL/GenBank/DDBJ databases">
        <authorList>
            <consortium name="ELIXIR-Norway"/>
            <consortium name="Elixir Norway"/>
        </authorList>
    </citation>
    <scope>NUCLEOTIDE SEQUENCE</scope>
</reference>
<dbReference type="EMBL" id="OZ023711">
    <property type="protein sequence ID" value="CAK9859151.1"/>
    <property type="molecule type" value="Genomic_DNA"/>
</dbReference>
<feature type="domain" description="Ubiquitin-like" evidence="4">
    <location>
        <begin position="233"/>
        <end position="303"/>
    </location>
</feature>
<comment type="subcellular location">
    <subcellularLocation>
        <location evidence="1">Cytoplasm</location>
        <location evidence="1">Cytosol</location>
    </subcellularLocation>
</comment>
<evidence type="ECO:0000256" key="2">
    <source>
        <dbReference type="ARBA" id="ARBA00022490"/>
    </source>
</evidence>
<dbReference type="Pfam" id="PF00240">
    <property type="entry name" value="ubiquitin"/>
    <property type="match status" value="2"/>
</dbReference>
<dbReference type="Proteomes" id="UP001497522">
    <property type="component" value="Chromosome 10"/>
</dbReference>
<proteinExistence type="predicted"/>
<dbReference type="CDD" id="cd17039">
    <property type="entry name" value="Ubl_ubiquitin_like"/>
    <property type="match status" value="2"/>
</dbReference>
<name>A0ABP1A9J6_9BRYO</name>
<dbReference type="PANTHER" id="PTHR46555">
    <property type="entry name" value="UBIQUITIN-LIKE PROTEIN 4A"/>
    <property type="match status" value="1"/>
</dbReference>
<dbReference type="InterPro" id="IPR047154">
    <property type="entry name" value="UBL4A-like"/>
</dbReference>
<dbReference type="InterPro" id="IPR029071">
    <property type="entry name" value="Ubiquitin-like_domsf"/>
</dbReference>
<dbReference type="SMART" id="SM00213">
    <property type="entry name" value="UBQ"/>
    <property type="match status" value="2"/>
</dbReference>
<keyword evidence="2" id="KW-0963">Cytoplasm</keyword>
<gene>
    <name evidence="5" type="ORF">CSSPJE1EN2_LOCUS2146</name>
</gene>
<feature type="domain" description="Ubiquitin-like" evidence="4">
    <location>
        <begin position="146"/>
        <end position="205"/>
    </location>
</feature>
<dbReference type="PROSITE" id="PS50053">
    <property type="entry name" value="UBIQUITIN_2"/>
    <property type="match status" value="2"/>
</dbReference>
<dbReference type="Gene3D" id="3.10.20.90">
    <property type="entry name" value="Phosphatidylinositol 3-kinase Catalytic Subunit, Chain A, domain 1"/>
    <property type="match status" value="2"/>
</dbReference>